<dbReference type="PANTHER" id="PTHR45926">
    <property type="entry name" value="OSJNBA0053K19.4 PROTEIN"/>
    <property type="match status" value="1"/>
</dbReference>
<accession>A0A7S2V5Q0</accession>
<dbReference type="PROSITE" id="PS50014">
    <property type="entry name" value="BROMODOMAIN_2"/>
    <property type="match status" value="1"/>
</dbReference>
<dbReference type="PRINTS" id="PR00503">
    <property type="entry name" value="BROMODOMAIN"/>
</dbReference>
<dbReference type="InterPro" id="IPR001487">
    <property type="entry name" value="Bromodomain"/>
</dbReference>
<evidence type="ECO:0000256" key="3">
    <source>
        <dbReference type="SAM" id="MobiDB-lite"/>
    </source>
</evidence>
<dbReference type="Gene3D" id="1.20.920.10">
    <property type="entry name" value="Bromodomain-like"/>
    <property type="match status" value="1"/>
</dbReference>
<feature type="domain" description="Bromo" evidence="4">
    <location>
        <begin position="242"/>
        <end position="317"/>
    </location>
</feature>
<feature type="region of interest" description="Disordered" evidence="3">
    <location>
        <begin position="1"/>
        <end position="24"/>
    </location>
</feature>
<evidence type="ECO:0000256" key="2">
    <source>
        <dbReference type="PROSITE-ProRule" id="PRU00035"/>
    </source>
</evidence>
<dbReference type="SMART" id="SM00297">
    <property type="entry name" value="BROMO"/>
    <property type="match status" value="1"/>
</dbReference>
<protein>
    <recommendedName>
        <fullName evidence="4">Bromo domain-containing protein</fullName>
    </recommendedName>
</protein>
<keyword evidence="1 2" id="KW-0103">Bromodomain</keyword>
<proteinExistence type="predicted"/>
<feature type="compositionally biased region" description="Acidic residues" evidence="3">
    <location>
        <begin position="10"/>
        <end position="19"/>
    </location>
</feature>
<evidence type="ECO:0000256" key="1">
    <source>
        <dbReference type="ARBA" id="ARBA00023117"/>
    </source>
</evidence>
<dbReference type="EMBL" id="HBHR01019481">
    <property type="protein sequence ID" value="CAD9870885.1"/>
    <property type="molecule type" value="Transcribed_RNA"/>
</dbReference>
<dbReference type="CDD" id="cd04369">
    <property type="entry name" value="Bromodomain"/>
    <property type="match status" value="1"/>
</dbReference>
<sequence length="351" mass="39234">MTEREHQNEDGVDAEEEGEERPYLLWTKREMNKYKSENPGAAAGARDLMAHFGLQDYAGQLLATQLPRTFTHFLPPALQLQHQQEQRRKKLQRMESRAGAAEGEGEGARAAGGGEATGESLAALVQQQPFDRPLEKFPLEQLRRSFVLDRGPRAGEVFGRSPSSTSTGSSTSKKPLLVGLGGANAGANKRPRQMGLVDSSRARAPVFPATSPPDLPSAPLPRADQVQKVLRPVVNSLWKMNFGGQWGNPFRTVIDQENCVALGVANYFDFIERPMNLTWIKEKMNSKKYSSLGELTDDVELMVQNAHKYNRPNEEVYIFATTLREKYYKIISSISEQVLDEFSKPSKKRKI</sequence>
<reference evidence="5" key="1">
    <citation type="submission" date="2021-01" db="EMBL/GenBank/DDBJ databases">
        <authorList>
            <person name="Corre E."/>
            <person name="Pelletier E."/>
            <person name="Niang G."/>
            <person name="Scheremetjew M."/>
            <person name="Finn R."/>
            <person name="Kale V."/>
            <person name="Holt S."/>
            <person name="Cochrane G."/>
            <person name="Meng A."/>
            <person name="Brown T."/>
            <person name="Cohen L."/>
        </authorList>
    </citation>
    <scope>NUCLEOTIDE SEQUENCE</scope>
    <source>
        <strain evidence="5">CCMP1661</strain>
    </source>
</reference>
<feature type="region of interest" description="Disordered" evidence="3">
    <location>
        <begin position="80"/>
        <end position="118"/>
    </location>
</feature>
<dbReference type="AlphaFoldDB" id="A0A7S2V5Q0"/>
<gene>
    <name evidence="5" type="ORF">FJAP1339_LOCUS9882</name>
</gene>
<evidence type="ECO:0000259" key="4">
    <source>
        <dbReference type="PROSITE" id="PS50014"/>
    </source>
</evidence>
<feature type="region of interest" description="Disordered" evidence="3">
    <location>
        <begin position="153"/>
        <end position="194"/>
    </location>
</feature>
<dbReference type="SUPFAM" id="SSF47370">
    <property type="entry name" value="Bromodomain"/>
    <property type="match status" value="1"/>
</dbReference>
<organism evidence="5">
    <name type="scientific">Fibrocapsa japonica</name>
    <dbReference type="NCBI Taxonomy" id="94617"/>
    <lineage>
        <taxon>Eukaryota</taxon>
        <taxon>Sar</taxon>
        <taxon>Stramenopiles</taxon>
        <taxon>Ochrophyta</taxon>
        <taxon>Raphidophyceae</taxon>
        <taxon>Chattonellales</taxon>
        <taxon>Chattonellaceae</taxon>
        <taxon>Fibrocapsa</taxon>
    </lineage>
</organism>
<name>A0A7S2V5Q0_9STRA</name>
<dbReference type="InterPro" id="IPR036427">
    <property type="entry name" value="Bromodomain-like_sf"/>
</dbReference>
<feature type="compositionally biased region" description="Low complexity" evidence="3">
    <location>
        <begin position="161"/>
        <end position="178"/>
    </location>
</feature>
<evidence type="ECO:0000313" key="5">
    <source>
        <dbReference type="EMBL" id="CAD9870885.1"/>
    </source>
</evidence>
<dbReference type="Pfam" id="PF00439">
    <property type="entry name" value="Bromodomain"/>
    <property type="match status" value="1"/>
</dbReference>